<feature type="transmembrane region" description="Helical" evidence="1">
    <location>
        <begin position="26"/>
        <end position="48"/>
    </location>
</feature>
<dbReference type="RefSeq" id="WP_013740093.1">
    <property type="nucleotide sequence ID" value="NC_015436.1"/>
</dbReference>
<evidence type="ECO:0000256" key="1">
    <source>
        <dbReference type="SAM" id="Phobius"/>
    </source>
</evidence>
<organism evidence="2 3">
    <name type="scientific">Parasphaerochaeta coccoides (strain ATCC BAA-1237 / DSM 17374 / SPN1)</name>
    <name type="common">Sphaerochaeta coccoides</name>
    <dbReference type="NCBI Taxonomy" id="760011"/>
    <lineage>
        <taxon>Bacteria</taxon>
        <taxon>Pseudomonadati</taxon>
        <taxon>Spirochaetota</taxon>
        <taxon>Spirochaetia</taxon>
        <taxon>Spirochaetales</taxon>
        <taxon>Sphaerochaetaceae</taxon>
        <taxon>Parasphaerochaeta</taxon>
    </lineage>
</organism>
<dbReference type="AlphaFoldDB" id="F4GIT1"/>
<reference evidence="2 3" key="2">
    <citation type="journal article" date="2012" name="Stand. Genomic Sci.">
        <title>Complete genome sequence of the termite hindgut bacterium Spirochaeta coccoides type strain (SPN1(T)), reclassification in the genus Sphaerochaeta as Sphaerochaeta coccoides comb. nov. and emendations of the family Spirochaetaceae and the genus Sphaerochaeta.</title>
        <authorList>
            <person name="Abt B."/>
            <person name="Han C."/>
            <person name="Scheuner C."/>
            <person name="Lu M."/>
            <person name="Lapidus A."/>
            <person name="Nolan M."/>
            <person name="Lucas S."/>
            <person name="Hammon N."/>
            <person name="Deshpande S."/>
            <person name="Cheng J.F."/>
            <person name="Tapia R."/>
            <person name="Goodwin L.A."/>
            <person name="Pitluck S."/>
            <person name="Liolios K."/>
            <person name="Pagani I."/>
            <person name="Ivanova N."/>
            <person name="Mavromatis K."/>
            <person name="Mikhailova N."/>
            <person name="Huntemann M."/>
            <person name="Pati A."/>
            <person name="Chen A."/>
            <person name="Palaniappan K."/>
            <person name="Land M."/>
            <person name="Hauser L."/>
            <person name="Brambilla E.M."/>
            <person name="Rohde M."/>
            <person name="Spring S."/>
            <person name="Gronow S."/>
            <person name="Goker M."/>
            <person name="Woyke T."/>
            <person name="Bristow J."/>
            <person name="Eisen J.A."/>
            <person name="Markowitz V."/>
            <person name="Hugenholtz P."/>
            <person name="Kyrpides N.C."/>
            <person name="Klenk H.P."/>
            <person name="Detter J.C."/>
        </authorList>
    </citation>
    <scope>NUCLEOTIDE SEQUENCE [LARGE SCALE GENOMIC DNA]</scope>
    <source>
        <strain evidence="3">ATCC BAA-1237 / DSM 17374 / SPN1</strain>
    </source>
</reference>
<dbReference type="HOGENOM" id="CLU_071040_0_0_12"/>
<dbReference type="PANTHER" id="PTHR36833">
    <property type="entry name" value="SLR0610 PROTEIN-RELATED"/>
    <property type="match status" value="1"/>
</dbReference>
<feature type="transmembrane region" description="Helical" evidence="1">
    <location>
        <begin position="205"/>
        <end position="224"/>
    </location>
</feature>
<sequence length="262" mass="30408">MKRYFKILQVYFLGSVMNQMEYKANFFLGGLFELVWMVMYVIFINVIYFHTDSINGFDKYQMLLLIFQGGLIDAFFTMFFVPGLSRLPEMVNTGGLDFILLKPLNQRFNISFNDFDISQVKNILIIIIGMIYVILKMHIDLNVFNIVLYILLSVNGFLIIYSIMFSLMSLSFWVIRMDIVMRIGSELITIGNKPMSIYPKVIQKILIYCIPVLVCFNFPVMYLIDFLSLRMVISAFVISAIVFVVSGLIFKRGIRRYVSASS</sequence>
<dbReference type="OrthoDB" id="9788195at2"/>
<proteinExistence type="predicted"/>
<feature type="transmembrane region" description="Helical" evidence="1">
    <location>
        <begin position="60"/>
        <end position="81"/>
    </location>
</feature>
<dbReference type="STRING" id="760011.Spico_1496"/>
<dbReference type="PANTHER" id="PTHR36833:SF2">
    <property type="entry name" value="SLR0610 PROTEIN"/>
    <property type="match status" value="1"/>
</dbReference>
<feature type="transmembrane region" description="Helical" evidence="1">
    <location>
        <begin position="147"/>
        <end position="175"/>
    </location>
</feature>
<name>F4GIT1_PARC1</name>
<keyword evidence="1" id="KW-1133">Transmembrane helix</keyword>
<keyword evidence="1" id="KW-0472">Membrane</keyword>
<dbReference type="KEGG" id="scc:Spico_1496"/>
<accession>F4GIT1</accession>
<dbReference type="Pfam" id="PF06182">
    <property type="entry name" value="ABC2_membrane_6"/>
    <property type="match status" value="1"/>
</dbReference>
<reference evidence="3" key="1">
    <citation type="submission" date="2011-04" db="EMBL/GenBank/DDBJ databases">
        <title>The complete genome of Spirochaeta coccoides DSM 17374.</title>
        <authorList>
            <person name="Lucas S."/>
            <person name="Copeland A."/>
            <person name="Lapidus A."/>
            <person name="Bruce D."/>
            <person name="Goodwin L."/>
            <person name="Pitluck S."/>
            <person name="Peters L."/>
            <person name="Kyrpides N."/>
            <person name="Mavromatis K."/>
            <person name="Pagani I."/>
            <person name="Ivanova N."/>
            <person name="Ovchinnikova G."/>
            <person name="Lu M."/>
            <person name="Detter J.C."/>
            <person name="Tapia R."/>
            <person name="Han C."/>
            <person name="Land M."/>
            <person name="Hauser L."/>
            <person name="Markowitz V."/>
            <person name="Cheng J.-F."/>
            <person name="Hugenholtz P."/>
            <person name="Woyke T."/>
            <person name="Wu D."/>
            <person name="Spring S."/>
            <person name="Schroeder M."/>
            <person name="Brambilla E."/>
            <person name="Klenk H.-P."/>
            <person name="Eisen J.A."/>
        </authorList>
    </citation>
    <scope>NUCLEOTIDE SEQUENCE [LARGE SCALE GENOMIC DNA]</scope>
    <source>
        <strain evidence="3">ATCC BAA-1237 / DSM 17374 / SPN1</strain>
    </source>
</reference>
<dbReference type="EMBL" id="CP002659">
    <property type="protein sequence ID" value="AEC02699.1"/>
    <property type="molecule type" value="Genomic_DNA"/>
</dbReference>
<feature type="transmembrane region" description="Helical" evidence="1">
    <location>
        <begin position="123"/>
        <end position="141"/>
    </location>
</feature>
<gene>
    <name evidence="2" type="ordered locus">Spico_1496</name>
</gene>
<evidence type="ECO:0000313" key="3">
    <source>
        <dbReference type="Proteomes" id="UP000007939"/>
    </source>
</evidence>
<evidence type="ECO:0008006" key="4">
    <source>
        <dbReference type="Google" id="ProtNLM"/>
    </source>
</evidence>
<dbReference type="InterPro" id="IPR010390">
    <property type="entry name" value="ABC-2_transporter-like"/>
</dbReference>
<protein>
    <recommendedName>
        <fullName evidence="4">ABC transporter permease protein</fullName>
    </recommendedName>
</protein>
<feature type="transmembrane region" description="Helical" evidence="1">
    <location>
        <begin position="230"/>
        <end position="250"/>
    </location>
</feature>
<evidence type="ECO:0000313" key="2">
    <source>
        <dbReference type="EMBL" id="AEC02699.1"/>
    </source>
</evidence>
<dbReference type="Proteomes" id="UP000007939">
    <property type="component" value="Chromosome"/>
</dbReference>
<keyword evidence="3" id="KW-1185">Reference proteome</keyword>
<keyword evidence="1" id="KW-0812">Transmembrane</keyword>
<dbReference type="eggNOG" id="COG3694">
    <property type="taxonomic scope" value="Bacteria"/>
</dbReference>